<comment type="caution">
    <text evidence="1">The sequence shown here is derived from an EMBL/GenBank/DDBJ whole genome shotgun (WGS) entry which is preliminary data.</text>
</comment>
<dbReference type="EMBL" id="RKLO01000003">
    <property type="protein sequence ID" value="RVW02888.1"/>
    <property type="molecule type" value="Genomic_DNA"/>
</dbReference>
<dbReference type="PANTHER" id="PTHR37163">
    <property type="entry name" value="CONSERVED PROTEIN"/>
    <property type="match status" value="1"/>
</dbReference>
<dbReference type="Pfam" id="PF04417">
    <property type="entry name" value="DUF501"/>
    <property type="match status" value="1"/>
</dbReference>
<name>A0A3S3E108_9NOCA</name>
<gene>
    <name evidence="1" type="ORF">EGT50_09135</name>
</gene>
<keyword evidence="2" id="KW-1185">Reference proteome</keyword>
<proteinExistence type="predicted"/>
<accession>A0A3S3E108</accession>
<sequence>MSESSVPQEDLDAVATQLGRVPRGVLAIAYRCPDGQPGVVKTAPRLPDGTPFPTLYYLTDPRLTAEASRLESAGVMREMTERLGTDSDLAAAYRQAHESYLAERNEIDSLGTDFSGGGMPDRVKCLHVLIAHSLAKGPGLNPLGDEAVALAARSGLRGTAIPADWPEYVGSAAPGDRE</sequence>
<dbReference type="InterPro" id="IPR007511">
    <property type="entry name" value="DUF501"/>
</dbReference>
<dbReference type="OrthoDB" id="13546at2"/>
<dbReference type="RefSeq" id="WP_127953220.1">
    <property type="nucleotide sequence ID" value="NZ_RKLO01000003.1"/>
</dbReference>
<dbReference type="PANTHER" id="PTHR37163:SF1">
    <property type="entry name" value="DUF501 DOMAIN-CONTAINING PROTEIN"/>
    <property type="match status" value="1"/>
</dbReference>
<reference evidence="1 2" key="1">
    <citation type="submission" date="2018-11" db="EMBL/GenBank/DDBJ databases">
        <title>Rhodococcus spongicola sp. nov. and Rhodococcus xishaensis sp. nov. from marine sponges.</title>
        <authorList>
            <person name="Li L."/>
            <person name="Lin H.W."/>
        </authorList>
    </citation>
    <scope>NUCLEOTIDE SEQUENCE [LARGE SCALE GENOMIC DNA]</scope>
    <source>
        <strain evidence="1 2">LHW51113</strain>
    </source>
</reference>
<evidence type="ECO:0000313" key="1">
    <source>
        <dbReference type="EMBL" id="RVW02888.1"/>
    </source>
</evidence>
<protein>
    <submittedName>
        <fullName evidence="1">DUF501 domain-containing protein</fullName>
    </submittedName>
</protein>
<dbReference type="AlphaFoldDB" id="A0A3S3E108"/>
<evidence type="ECO:0000313" key="2">
    <source>
        <dbReference type="Proteomes" id="UP000283479"/>
    </source>
</evidence>
<dbReference type="Proteomes" id="UP000283479">
    <property type="component" value="Unassembled WGS sequence"/>
</dbReference>
<organism evidence="1 2">
    <name type="scientific">Rhodococcus xishaensis</name>
    <dbReference type="NCBI Taxonomy" id="2487364"/>
    <lineage>
        <taxon>Bacteria</taxon>
        <taxon>Bacillati</taxon>
        <taxon>Actinomycetota</taxon>
        <taxon>Actinomycetes</taxon>
        <taxon>Mycobacteriales</taxon>
        <taxon>Nocardiaceae</taxon>
        <taxon>Rhodococcus</taxon>
    </lineage>
</organism>